<protein>
    <submittedName>
        <fullName evidence="1">Uncharacterized protein</fullName>
    </submittedName>
</protein>
<sequence>HEIDRRVINQVAKAHELDEIDEGSTVLAYTENDTVRLKLTKKDGGKKGNLHFNLFGSK</sequence>
<comment type="caution">
    <text evidence="1">The sequence shown here is derived from an EMBL/GenBank/DDBJ whole genome shotgun (WGS) entry which is preliminary data.</text>
</comment>
<proteinExistence type="predicted"/>
<keyword evidence="2" id="KW-1185">Reference proteome</keyword>
<evidence type="ECO:0000313" key="1">
    <source>
        <dbReference type="EMBL" id="KAJ1671935.1"/>
    </source>
</evidence>
<dbReference type="EMBL" id="JAMZIH010008522">
    <property type="protein sequence ID" value="KAJ1671935.1"/>
    <property type="molecule type" value="Genomic_DNA"/>
</dbReference>
<reference evidence="1" key="1">
    <citation type="submission" date="2022-06" db="EMBL/GenBank/DDBJ databases">
        <title>Phylogenomic reconstructions and comparative analyses of Kickxellomycotina fungi.</title>
        <authorList>
            <person name="Reynolds N.K."/>
            <person name="Stajich J.E."/>
            <person name="Barry K."/>
            <person name="Grigoriev I.V."/>
            <person name="Crous P."/>
            <person name="Smith M.E."/>
        </authorList>
    </citation>
    <scope>NUCLEOTIDE SEQUENCE</scope>
    <source>
        <strain evidence="1">RSA 2271</strain>
    </source>
</reference>
<gene>
    <name evidence="1" type="ORF">EV182_007370</name>
</gene>
<feature type="non-terminal residue" evidence="1">
    <location>
        <position position="1"/>
    </location>
</feature>
<evidence type="ECO:0000313" key="2">
    <source>
        <dbReference type="Proteomes" id="UP001145114"/>
    </source>
</evidence>
<name>A0ACC1H8U4_9FUNG</name>
<accession>A0ACC1H8U4</accession>
<dbReference type="Proteomes" id="UP001145114">
    <property type="component" value="Unassembled WGS sequence"/>
</dbReference>
<organism evidence="1 2">
    <name type="scientific">Spiromyces aspiralis</name>
    <dbReference type="NCBI Taxonomy" id="68401"/>
    <lineage>
        <taxon>Eukaryota</taxon>
        <taxon>Fungi</taxon>
        <taxon>Fungi incertae sedis</taxon>
        <taxon>Zoopagomycota</taxon>
        <taxon>Kickxellomycotina</taxon>
        <taxon>Kickxellomycetes</taxon>
        <taxon>Kickxellales</taxon>
        <taxon>Kickxellaceae</taxon>
        <taxon>Spiromyces</taxon>
    </lineage>
</organism>